<dbReference type="RefSeq" id="WP_140958945.1">
    <property type="nucleotide sequence ID" value="NZ_VEVQ02000001.1"/>
</dbReference>
<dbReference type="Gene3D" id="2.60.120.200">
    <property type="match status" value="1"/>
</dbReference>
<reference evidence="1 2" key="2">
    <citation type="submission" date="2019-05" db="EMBL/GenBank/DDBJ databases">
        <authorList>
            <person name="Lianzixin W."/>
        </authorList>
    </citation>
    <scope>NUCLEOTIDE SEQUENCE [LARGE SCALE GENOMIC DNA]</scope>
    <source>
        <strain evidence="1 2">EC11</strain>
    </source>
</reference>
<reference evidence="2" key="1">
    <citation type="submission" date="2019-05" db="EMBL/GenBank/DDBJ databases">
        <title>Flavobacterium profundi sp. nov., isolated from a deep-sea seamount.</title>
        <authorList>
            <person name="Zhang D.-C."/>
        </authorList>
    </citation>
    <scope>NUCLEOTIDE SEQUENCE [LARGE SCALE GENOMIC DNA]</scope>
    <source>
        <strain evidence="2">EC11</strain>
    </source>
</reference>
<sequence length="297" mass="32787">MKKNFKSIFIIVTAISLLISSCSEDLDSNEPIPFEPIGGFENSDEIKPNNLIVKMSFEDNLIDQKGNLNSPTATNVAYSTGMVGKAYQGSANAFATFSGINPSVSGLTSITSSMWIKTTQHTGGAQCLFMIPKTSDFWGNIFVLIEGTDLSSMQLKIHLQKDVTPSIPWSGQWVDHGGNNRIPDMYNTWKHVVWSYNENTSKYSIYIDGSKLTIPDSMTNRYTNDVDSGGVPLGALSSSDVQGFILGGFQQHIGSPWSAPDGWMLPYTGQIDEFRMYNTALTDDEVRSLYLLEKEGR</sequence>
<evidence type="ECO:0000313" key="1">
    <source>
        <dbReference type="EMBL" id="NHN24158.1"/>
    </source>
</evidence>
<comment type="caution">
    <text evidence="1">The sequence shown here is derived from an EMBL/GenBank/DDBJ whole genome shotgun (WGS) entry which is preliminary data.</text>
</comment>
<name>A0ABX0IKB9_9FLAO</name>
<organism evidence="1 2">
    <name type="scientific">Flavobacterium jejuense</name>
    <dbReference type="NCBI Taxonomy" id="1544455"/>
    <lineage>
        <taxon>Bacteria</taxon>
        <taxon>Pseudomonadati</taxon>
        <taxon>Bacteroidota</taxon>
        <taxon>Flavobacteriia</taxon>
        <taxon>Flavobacteriales</taxon>
        <taxon>Flavobacteriaceae</taxon>
        <taxon>Flavobacterium</taxon>
    </lineage>
</organism>
<keyword evidence="2" id="KW-1185">Reference proteome</keyword>
<dbReference type="Pfam" id="PF13385">
    <property type="entry name" value="Laminin_G_3"/>
    <property type="match status" value="1"/>
</dbReference>
<dbReference type="InterPro" id="IPR013320">
    <property type="entry name" value="ConA-like_dom_sf"/>
</dbReference>
<reference evidence="1 2" key="3">
    <citation type="submission" date="2020-02" db="EMBL/GenBank/DDBJ databases">
        <title>Flavobacterium profundi sp. nov., isolated from a deep-sea seamount.</title>
        <authorList>
            <person name="Zhang D.-C."/>
        </authorList>
    </citation>
    <scope>NUCLEOTIDE SEQUENCE [LARGE SCALE GENOMIC DNA]</scope>
    <source>
        <strain evidence="1 2">EC11</strain>
    </source>
</reference>
<accession>A0ABX0IKB9</accession>
<dbReference type="EMBL" id="VEVQ02000001">
    <property type="protein sequence ID" value="NHN24158.1"/>
    <property type="molecule type" value="Genomic_DNA"/>
</dbReference>
<protein>
    <submittedName>
        <fullName evidence="1">LamG domain-containing protein</fullName>
    </submittedName>
</protein>
<gene>
    <name evidence="1" type="ORF">FIA58_000585</name>
</gene>
<dbReference type="Proteomes" id="UP000817854">
    <property type="component" value="Unassembled WGS sequence"/>
</dbReference>
<dbReference type="PROSITE" id="PS51257">
    <property type="entry name" value="PROKAR_LIPOPROTEIN"/>
    <property type="match status" value="1"/>
</dbReference>
<evidence type="ECO:0000313" key="2">
    <source>
        <dbReference type="Proteomes" id="UP000817854"/>
    </source>
</evidence>
<dbReference type="SUPFAM" id="SSF49899">
    <property type="entry name" value="Concanavalin A-like lectins/glucanases"/>
    <property type="match status" value="1"/>
</dbReference>
<proteinExistence type="predicted"/>